<dbReference type="AlphaFoldDB" id="A0AAV0XRR5"/>
<keyword evidence="4" id="KW-0863">Zinc-finger</keyword>
<dbReference type="GO" id="GO:0008270">
    <property type="term" value="F:zinc ion binding"/>
    <property type="evidence" value="ECO:0007669"/>
    <property type="project" value="UniProtKB-KW"/>
</dbReference>
<proteinExistence type="predicted"/>
<reference evidence="6 7" key="1">
    <citation type="submission" date="2023-01" db="EMBL/GenBank/DDBJ databases">
        <authorList>
            <person name="Whitehead M."/>
        </authorList>
    </citation>
    <scope>NUCLEOTIDE SEQUENCE [LARGE SCALE GENOMIC DNA]</scope>
</reference>
<dbReference type="PROSITE" id="PS50966">
    <property type="entry name" value="ZF_SWIM"/>
    <property type="match status" value="1"/>
</dbReference>
<evidence type="ECO:0000256" key="2">
    <source>
        <dbReference type="ARBA" id="ARBA00023125"/>
    </source>
</evidence>
<evidence type="ECO:0000256" key="4">
    <source>
        <dbReference type="PROSITE-ProRule" id="PRU00325"/>
    </source>
</evidence>
<dbReference type="Pfam" id="PF00872">
    <property type="entry name" value="Transposase_mut"/>
    <property type="match status" value="1"/>
</dbReference>
<keyword evidence="2" id="KW-0238">DNA-binding</keyword>
<dbReference type="Proteomes" id="UP001160148">
    <property type="component" value="Unassembled WGS sequence"/>
</dbReference>
<evidence type="ECO:0000259" key="5">
    <source>
        <dbReference type="PROSITE" id="PS50966"/>
    </source>
</evidence>
<evidence type="ECO:0000256" key="3">
    <source>
        <dbReference type="ARBA" id="ARBA00023172"/>
    </source>
</evidence>
<accession>A0AAV0XRR5</accession>
<keyword evidence="7" id="KW-1185">Reference proteome</keyword>
<feature type="domain" description="SWIM-type" evidence="5">
    <location>
        <begin position="280"/>
        <end position="311"/>
    </location>
</feature>
<dbReference type="InterPro" id="IPR007527">
    <property type="entry name" value="Znf_SWIM"/>
</dbReference>
<organism evidence="6 7">
    <name type="scientific">Macrosiphum euphorbiae</name>
    <name type="common">potato aphid</name>
    <dbReference type="NCBI Taxonomy" id="13131"/>
    <lineage>
        <taxon>Eukaryota</taxon>
        <taxon>Metazoa</taxon>
        <taxon>Ecdysozoa</taxon>
        <taxon>Arthropoda</taxon>
        <taxon>Hexapoda</taxon>
        <taxon>Insecta</taxon>
        <taxon>Pterygota</taxon>
        <taxon>Neoptera</taxon>
        <taxon>Paraneoptera</taxon>
        <taxon>Hemiptera</taxon>
        <taxon>Sternorrhyncha</taxon>
        <taxon>Aphidomorpha</taxon>
        <taxon>Aphidoidea</taxon>
        <taxon>Aphididae</taxon>
        <taxon>Macrosiphini</taxon>
        <taxon>Macrosiphum</taxon>
    </lineage>
</organism>
<keyword evidence="1" id="KW-0815">Transposition</keyword>
<dbReference type="PANTHER" id="PTHR31973:SF189">
    <property type="entry name" value="TRANSPOSASE, MUDR, PLANT, MULE TRANSPOSASE DOMAIN PROTEIN-RELATED"/>
    <property type="match status" value="1"/>
</dbReference>
<evidence type="ECO:0000313" key="7">
    <source>
        <dbReference type="Proteomes" id="UP001160148"/>
    </source>
</evidence>
<evidence type="ECO:0000313" key="6">
    <source>
        <dbReference type="EMBL" id="CAI6370041.1"/>
    </source>
</evidence>
<name>A0AAV0XRR5_9HEMI</name>
<keyword evidence="4" id="KW-0479">Metal-binding</keyword>
<dbReference type="GO" id="GO:0006313">
    <property type="term" value="P:DNA transposition"/>
    <property type="evidence" value="ECO:0007669"/>
    <property type="project" value="InterPro"/>
</dbReference>
<sequence length="451" mass="52766">MLHHSKKTDVHKLFFETFKTKCKAIEICGLKFVTDSEAGITKALQSSLPNVSLYYCWNHILRDVEYWVKKKKHGEDSDEDIYKNNVWDLLDSENEEQFLLKYEKMADTWTKEFAKYFDSYLKDDIMTSGKWILNSPEVNIYKERTGITNNPSESFNSVLKRLFTKEVKAQVCILSMYELYQYYNKEIVRGYSKLGDYKLKTYYVDDLYVNPMNAEYPKCSIDLKDIPYCFMNKDMRSKQLEGDEEEYSTFSLAKRLILQNRIVHVPQLQCFIVKGEKEEYLVKLNGNKKDSCTCKLKTNCHHIEAVKYSINHMDVMQNNVKLHTLERKRRGYTAGRKKLPKNVTILEAADDSELFSQSKKDLTKICMIPTVTPTSNSVKKRFVQCMSTKNDDEEIEVTPKNMNLFNEQSTPKKNGSNKLSSIKRDLFERSIEFSPIENPLKYSEVTGSKKN</sequence>
<evidence type="ECO:0000256" key="1">
    <source>
        <dbReference type="ARBA" id="ARBA00022578"/>
    </source>
</evidence>
<dbReference type="InterPro" id="IPR001207">
    <property type="entry name" value="Transposase_mutator"/>
</dbReference>
<dbReference type="EMBL" id="CARXXK010000157">
    <property type="protein sequence ID" value="CAI6370041.1"/>
    <property type="molecule type" value="Genomic_DNA"/>
</dbReference>
<dbReference type="PANTHER" id="PTHR31973">
    <property type="entry name" value="POLYPROTEIN, PUTATIVE-RELATED"/>
    <property type="match status" value="1"/>
</dbReference>
<dbReference type="GO" id="GO:0004803">
    <property type="term" value="F:transposase activity"/>
    <property type="evidence" value="ECO:0007669"/>
    <property type="project" value="InterPro"/>
</dbReference>
<comment type="caution">
    <text evidence="6">The sequence shown here is derived from an EMBL/GenBank/DDBJ whole genome shotgun (WGS) entry which is preliminary data.</text>
</comment>
<gene>
    <name evidence="6" type="ORF">MEUPH1_LOCUS24207</name>
</gene>
<keyword evidence="4" id="KW-0862">Zinc</keyword>
<dbReference type="GO" id="GO:0003677">
    <property type="term" value="F:DNA binding"/>
    <property type="evidence" value="ECO:0007669"/>
    <property type="project" value="UniProtKB-KW"/>
</dbReference>
<keyword evidence="3" id="KW-0233">DNA recombination</keyword>
<protein>
    <recommendedName>
        <fullName evidence="5">SWIM-type domain-containing protein</fullName>
    </recommendedName>
</protein>